<reference evidence="4" key="1">
    <citation type="journal article" date="2018" name="Gigascience">
        <title>Genome assembly of the Pink Ipe (Handroanthus impetiginosus, Bignoniaceae), a highly valued, ecologically keystone Neotropical timber forest tree.</title>
        <authorList>
            <person name="Silva-Junior O.B."/>
            <person name="Grattapaglia D."/>
            <person name="Novaes E."/>
            <person name="Collevatti R.G."/>
        </authorList>
    </citation>
    <scope>NUCLEOTIDE SEQUENCE [LARGE SCALE GENOMIC DNA]</scope>
    <source>
        <strain evidence="4">cv. UFG-1</strain>
    </source>
</reference>
<dbReference type="AlphaFoldDB" id="A0A2G9G5M5"/>
<proteinExistence type="predicted"/>
<comment type="caution">
    <text evidence="3">The sequence shown here is derived from an EMBL/GenBank/DDBJ whole genome shotgun (WGS) entry which is preliminary data.</text>
</comment>
<keyword evidence="2" id="KW-0472">Membrane</keyword>
<evidence type="ECO:0000313" key="3">
    <source>
        <dbReference type="EMBL" id="PIN00608.1"/>
    </source>
</evidence>
<feature type="transmembrane region" description="Helical" evidence="2">
    <location>
        <begin position="29"/>
        <end position="47"/>
    </location>
</feature>
<dbReference type="EMBL" id="NKXS01006870">
    <property type="protein sequence ID" value="PIN00608.1"/>
    <property type="molecule type" value="Genomic_DNA"/>
</dbReference>
<dbReference type="Proteomes" id="UP000231279">
    <property type="component" value="Unassembled WGS sequence"/>
</dbReference>
<dbReference type="OrthoDB" id="925650at2759"/>
<evidence type="ECO:0000256" key="1">
    <source>
        <dbReference type="SAM" id="MobiDB-lite"/>
    </source>
</evidence>
<evidence type="ECO:0000256" key="2">
    <source>
        <dbReference type="SAM" id="Phobius"/>
    </source>
</evidence>
<evidence type="ECO:0000313" key="4">
    <source>
        <dbReference type="Proteomes" id="UP000231279"/>
    </source>
</evidence>
<sequence length="78" mass="9017">MVNEEDDDKGSRDNPWPRANREKEEEMRLWGILIFGLIGATVTTYAVSFLCSFNFVSFFVVSMFCVLVKLFLPSLNFK</sequence>
<feature type="transmembrane region" description="Helical" evidence="2">
    <location>
        <begin position="53"/>
        <end position="72"/>
    </location>
</feature>
<protein>
    <submittedName>
        <fullName evidence="3">Uncharacterized protein</fullName>
    </submittedName>
</protein>
<gene>
    <name evidence="3" type="ORF">CDL12_26889</name>
</gene>
<keyword evidence="2" id="KW-1133">Transmembrane helix</keyword>
<keyword evidence="2" id="KW-0812">Transmembrane</keyword>
<keyword evidence="4" id="KW-1185">Reference proteome</keyword>
<name>A0A2G9G5M5_9LAMI</name>
<accession>A0A2G9G5M5</accession>
<organism evidence="3 4">
    <name type="scientific">Handroanthus impetiginosus</name>
    <dbReference type="NCBI Taxonomy" id="429701"/>
    <lineage>
        <taxon>Eukaryota</taxon>
        <taxon>Viridiplantae</taxon>
        <taxon>Streptophyta</taxon>
        <taxon>Embryophyta</taxon>
        <taxon>Tracheophyta</taxon>
        <taxon>Spermatophyta</taxon>
        <taxon>Magnoliopsida</taxon>
        <taxon>eudicotyledons</taxon>
        <taxon>Gunneridae</taxon>
        <taxon>Pentapetalae</taxon>
        <taxon>asterids</taxon>
        <taxon>lamiids</taxon>
        <taxon>Lamiales</taxon>
        <taxon>Bignoniaceae</taxon>
        <taxon>Crescentiina</taxon>
        <taxon>Tabebuia alliance</taxon>
        <taxon>Handroanthus</taxon>
    </lineage>
</organism>
<feature type="region of interest" description="Disordered" evidence="1">
    <location>
        <begin position="1"/>
        <end position="22"/>
    </location>
</feature>